<dbReference type="Pfam" id="PF01880">
    <property type="entry name" value="Desulfoferrodox"/>
    <property type="match status" value="1"/>
</dbReference>
<evidence type="ECO:0000256" key="5">
    <source>
        <dbReference type="ARBA" id="ARBA00022723"/>
    </source>
</evidence>
<sequence length="127" mass="13870">MKLLKCPICGNVVEMVEDHGVPLMCCGKKMEEIKAGAVDAATEKHVPVLKVDGDCLTAVVGDVMHPMTPEHLISNIWIEFADSSIKKVTLTSDDEPVAKFNIAGKSGKATVYEYCNLHGLWKTEIEL</sequence>
<dbReference type="InterPro" id="IPR038094">
    <property type="entry name" value="Desulfoferrodoxin_N_sf"/>
</dbReference>
<keyword evidence="4" id="KW-0813">Transport</keyword>
<keyword evidence="5" id="KW-0479">Metal-binding</keyword>
<dbReference type="EMBL" id="BLMI01000175">
    <property type="protein sequence ID" value="GFI41411.1"/>
    <property type="molecule type" value="Genomic_DNA"/>
</dbReference>
<comment type="similarity">
    <text evidence="1">Belongs to the desulfoferrodoxin family.</text>
</comment>
<evidence type="ECO:0000256" key="1">
    <source>
        <dbReference type="ARBA" id="ARBA00005941"/>
    </source>
</evidence>
<gene>
    <name evidence="13" type="primary">dfx</name>
    <name evidence="13" type="ORF">IMSAGC017_01454</name>
    <name evidence="14" type="ORF">SAMN04489758_1324</name>
</gene>
<comment type="catalytic activity">
    <reaction evidence="10">
        <text>reduced [rubredoxin] + superoxide + 2 H(+) = oxidized [rubredoxin] + H2O2</text>
        <dbReference type="Rhea" id="RHEA:21324"/>
        <dbReference type="Rhea" id="RHEA-COMP:10302"/>
        <dbReference type="Rhea" id="RHEA-COMP:10303"/>
        <dbReference type="ChEBI" id="CHEBI:15378"/>
        <dbReference type="ChEBI" id="CHEBI:16240"/>
        <dbReference type="ChEBI" id="CHEBI:18421"/>
        <dbReference type="ChEBI" id="CHEBI:29033"/>
        <dbReference type="ChEBI" id="CHEBI:29034"/>
        <dbReference type="EC" id="1.15.1.2"/>
    </reaction>
</comment>
<evidence type="ECO:0000256" key="10">
    <source>
        <dbReference type="ARBA" id="ARBA00047448"/>
    </source>
</evidence>
<evidence type="ECO:0000256" key="8">
    <source>
        <dbReference type="ARBA" id="ARBA00024690"/>
    </source>
</evidence>
<evidence type="ECO:0000313" key="13">
    <source>
        <dbReference type="EMBL" id="GFI41411.1"/>
    </source>
</evidence>
<reference evidence="15" key="1">
    <citation type="submission" date="2016-10" db="EMBL/GenBank/DDBJ databases">
        <authorList>
            <person name="Varghese N."/>
            <person name="Submissions S."/>
        </authorList>
    </citation>
    <scope>NUCLEOTIDE SEQUENCE [LARGE SCALE GENOMIC DNA]</scope>
    <source>
        <strain evidence="15">DSM 1551</strain>
    </source>
</reference>
<evidence type="ECO:0000256" key="4">
    <source>
        <dbReference type="ARBA" id="ARBA00022448"/>
    </source>
</evidence>
<keyword evidence="7" id="KW-0408">Iron</keyword>
<dbReference type="InterPro" id="IPR004462">
    <property type="entry name" value="Desulfoferrodoxin_N"/>
</dbReference>
<evidence type="ECO:0000256" key="2">
    <source>
        <dbReference type="ARBA" id="ARBA00012679"/>
    </source>
</evidence>
<reference evidence="14" key="2">
    <citation type="submission" date="2016-10" db="EMBL/GenBank/DDBJ databases">
        <authorList>
            <person name="de Groot N.N."/>
        </authorList>
    </citation>
    <scope>NUCLEOTIDE SEQUENCE [LARGE SCALE GENOMIC DNA]</scope>
    <source>
        <strain evidence="14">DSM 1551</strain>
    </source>
</reference>
<dbReference type="AlphaFoldDB" id="A0A1I0GNV0"/>
<dbReference type="Gene3D" id="2.20.28.100">
    <property type="entry name" value="Desulphoferrodoxin, N-terminal domain"/>
    <property type="match status" value="1"/>
</dbReference>
<dbReference type="GO" id="GO:0005506">
    <property type="term" value="F:iron ion binding"/>
    <property type="evidence" value="ECO:0007669"/>
    <property type="project" value="InterPro"/>
</dbReference>
<accession>A0A1I0GNV0</accession>
<evidence type="ECO:0000313" key="16">
    <source>
        <dbReference type="Proteomes" id="UP000490821"/>
    </source>
</evidence>
<dbReference type="PANTHER" id="PTHR36541:SF1">
    <property type="entry name" value="SUPEROXIDE REDUCTASE-RELATED"/>
    <property type="match status" value="1"/>
</dbReference>
<reference evidence="13 16" key="3">
    <citation type="journal article" date="2020" name="Microbiome">
        <title>Single-cell genomics of uncultured bacteria reveals dietary fiber responders in the mouse gut microbiota.</title>
        <authorList>
            <person name="Chijiiwa R."/>
            <person name="Hosokawa M."/>
            <person name="Kogawa M."/>
            <person name="Nishikawa Y."/>
            <person name="Ide K."/>
            <person name="Sakanashi C."/>
            <person name="Takahashi K."/>
            <person name="Takeyama H."/>
        </authorList>
    </citation>
    <scope>NUCLEOTIDE SEQUENCE [LARGE SCALE GENOMIC DNA]</scope>
    <source>
        <strain evidence="13">IMSAGC_017</strain>
    </source>
</reference>
<dbReference type="Pfam" id="PF06397">
    <property type="entry name" value="Desulfoferrod_N"/>
    <property type="match status" value="1"/>
</dbReference>
<keyword evidence="6" id="KW-0249">Electron transport</keyword>
<evidence type="ECO:0000256" key="3">
    <source>
        <dbReference type="ARBA" id="ARBA00014839"/>
    </source>
</evidence>
<dbReference type="GeneID" id="78289069"/>
<evidence type="ECO:0000256" key="9">
    <source>
        <dbReference type="ARBA" id="ARBA00031398"/>
    </source>
</evidence>
<evidence type="ECO:0000256" key="7">
    <source>
        <dbReference type="ARBA" id="ARBA00023004"/>
    </source>
</evidence>
<proteinExistence type="inferred from homology"/>
<feature type="domain" description="Desulfoferrodoxin N-terminal" evidence="12">
    <location>
        <begin position="4"/>
        <end position="32"/>
    </location>
</feature>
<feature type="domain" description="Desulfoferrodoxin ferrous iron-binding" evidence="11">
    <location>
        <begin position="39"/>
        <end position="123"/>
    </location>
</feature>
<evidence type="ECO:0000256" key="6">
    <source>
        <dbReference type="ARBA" id="ARBA00022982"/>
    </source>
</evidence>
<dbReference type="InterPro" id="IPR036073">
    <property type="entry name" value="Desulfoferrodoxin_Fe-bd_dom_sf"/>
</dbReference>
<dbReference type="PANTHER" id="PTHR36541">
    <property type="entry name" value="SUPEROXIDE REDUCTASE-RELATED"/>
    <property type="match status" value="1"/>
</dbReference>
<dbReference type="OrthoDB" id="9814936at2"/>
<dbReference type="SUPFAM" id="SSF57802">
    <property type="entry name" value="Rubredoxin-like"/>
    <property type="match status" value="1"/>
</dbReference>
<dbReference type="EMBL" id="FOIN01000032">
    <property type="protein sequence ID" value="SET71827.1"/>
    <property type="molecule type" value="Genomic_DNA"/>
</dbReference>
<dbReference type="Proteomes" id="UP000198558">
    <property type="component" value="Unassembled WGS sequence"/>
</dbReference>
<comment type="function">
    <text evidence="8">Catalyzes the one-electron reduction of superoxide anion radical to hydrogen peroxide at a nonheme ferrous iron center. Plays a fundamental role in case of oxidative stress via its superoxide detoxification activity.</text>
</comment>
<dbReference type="Gene3D" id="2.60.40.730">
    <property type="entry name" value="SOR catalytic domain"/>
    <property type="match status" value="1"/>
</dbReference>
<evidence type="ECO:0000313" key="14">
    <source>
        <dbReference type="EMBL" id="SET71827.1"/>
    </source>
</evidence>
<evidence type="ECO:0000313" key="15">
    <source>
        <dbReference type="Proteomes" id="UP000198558"/>
    </source>
</evidence>
<keyword evidence="13" id="KW-0560">Oxidoreductase</keyword>
<dbReference type="InterPro" id="IPR002742">
    <property type="entry name" value="Desulfoferrodoxin_Fe-bd_dom"/>
</dbReference>
<evidence type="ECO:0000259" key="12">
    <source>
        <dbReference type="Pfam" id="PF06397"/>
    </source>
</evidence>
<protein>
    <recommendedName>
        <fullName evidence="3">Desulfoferrodoxin</fullName>
        <ecNumber evidence="2">1.15.1.2</ecNumber>
    </recommendedName>
    <alternativeName>
        <fullName evidence="9">Superoxide reductase</fullName>
    </alternativeName>
</protein>
<dbReference type="SUPFAM" id="SSF49367">
    <property type="entry name" value="Superoxide reductase-like"/>
    <property type="match status" value="1"/>
</dbReference>
<organism evidence="14 15">
    <name type="scientific">Thomasclavelia cocleata</name>
    <dbReference type="NCBI Taxonomy" id="69824"/>
    <lineage>
        <taxon>Bacteria</taxon>
        <taxon>Bacillati</taxon>
        <taxon>Bacillota</taxon>
        <taxon>Erysipelotrichia</taxon>
        <taxon>Erysipelotrichales</taxon>
        <taxon>Coprobacillaceae</taxon>
        <taxon>Thomasclavelia</taxon>
    </lineage>
</organism>
<evidence type="ECO:0000259" key="11">
    <source>
        <dbReference type="Pfam" id="PF01880"/>
    </source>
</evidence>
<name>A0A1I0GNV0_9FIRM</name>
<dbReference type="Proteomes" id="UP000490821">
    <property type="component" value="Unassembled WGS sequence"/>
</dbReference>
<dbReference type="GO" id="GO:0050605">
    <property type="term" value="F:superoxide reductase activity"/>
    <property type="evidence" value="ECO:0007669"/>
    <property type="project" value="UniProtKB-EC"/>
</dbReference>
<keyword evidence="15" id="KW-1185">Reference proteome</keyword>
<dbReference type="EC" id="1.15.1.2" evidence="2"/>
<dbReference type="RefSeq" id="WP_092355450.1">
    <property type="nucleotide sequence ID" value="NZ_BLMI01000175.1"/>
</dbReference>
<dbReference type="InterPro" id="IPR051233">
    <property type="entry name" value="Desulfoferrodoxin_SOR"/>
</dbReference>